<feature type="binding site" evidence="1">
    <location>
        <position position="184"/>
    </location>
    <ligand>
        <name>substrate</name>
    </ligand>
</feature>
<dbReference type="SUPFAM" id="SSF103025">
    <property type="entry name" value="Folate-binding domain"/>
    <property type="match status" value="1"/>
</dbReference>
<dbReference type="GO" id="GO:0016226">
    <property type="term" value="P:iron-sulfur cluster assembly"/>
    <property type="evidence" value="ECO:0007669"/>
    <property type="project" value="TreeGrafter"/>
</dbReference>
<dbReference type="Pfam" id="PF01571">
    <property type="entry name" value="GCV_T"/>
    <property type="match status" value="1"/>
</dbReference>
<dbReference type="RefSeq" id="WP_004174782.1">
    <property type="nucleotide sequence ID" value="NZ_CP021106.3"/>
</dbReference>
<dbReference type="Proteomes" id="UP000012179">
    <property type="component" value="Chromosome"/>
</dbReference>
<dbReference type="InterPro" id="IPR006222">
    <property type="entry name" value="GCVT_N"/>
</dbReference>
<dbReference type="PIRSF" id="PIRSF006487">
    <property type="entry name" value="GcvT"/>
    <property type="match status" value="1"/>
</dbReference>
<dbReference type="InterPro" id="IPR017703">
    <property type="entry name" value="YgfZ/GCV_T_CS"/>
</dbReference>
<dbReference type="Gene3D" id="3.30.70.1630">
    <property type="match status" value="1"/>
</dbReference>
<gene>
    <name evidence="3" type="ORF">EBAPG3_011450</name>
</gene>
<dbReference type="NCBIfam" id="TIGR03317">
    <property type="entry name" value="ygfZ_signature"/>
    <property type="match status" value="1"/>
</dbReference>
<dbReference type="OrthoDB" id="9796287at2"/>
<accession>A0A1W6STH9</accession>
<dbReference type="eggNOG" id="COG0354">
    <property type="taxonomic scope" value="Bacteria"/>
</dbReference>
<proteinExistence type="predicted"/>
<dbReference type="SUPFAM" id="SSF101790">
    <property type="entry name" value="Aminomethyltransferase beta-barrel domain"/>
    <property type="match status" value="1"/>
</dbReference>
<evidence type="ECO:0000259" key="2">
    <source>
        <dbReference type="Pfam" id="PF01571"/>
    </source>
</evidence>
<feature type="domain" description="GCVT N-terminal" evidence="2">
    <location>
        <begin position="24"/>
        <end position="240"/>
    </location>
</feature>
<dbReference type="InterPro" id="IPR029043">
    <property type="entry name" value="GcvT/YgfZ_C"/>
</dbReference>
<keyword evidence="4" id="KW-1185">Reference proteome</keyword>
<sequence>MNPAWQFYLQNCNAIIQDGRIVSFGDAAAELASVRSDTVLADLSHFGLIHFSGEDAQSFLQGQVSCDIRAISPSAIRSTALYGSYCNPKGRMLASFLMWHDNGGYAMQLPSALRAAIQKRLSMYVLRARARLTDSSDVLVRIGVAGAHAETLMREIPGEIPGSPLEVTHVQAGSIIRLAQDRFELIMPAEQAQTVWERWRKDARPVGSSCWDWLEIKAGIPMITTPTQEQFVPQMANLDAIGGISFQKGCYPGQEIVARTQYLGKIKRRMVLANIQPPSETSIEAGDELFSADMGEQSSGMIVNAAPAPDGGFDVLAVVQTRSIETGKIYWMSLDGPMLEMMPLPYSVHH</sequence>
<organism evidence="3 4">
    <name type="scientific">Nitrosospira lacus</name>
    <dbReference type="NCBI Taxonomy" id="1288494"/>
    <lineage>
        <taxon>Bacteria</taxon>
        <taxon>Pseudomonadati</taxon>
        <taxon>Pseudomonadota</taxon>
        <taxon>Betaproteobacteria</taxon>
        <taxon>Nitrosomonadales</taxon>
        <taxon>Nitrosomonadaceae</taxon>
        <taxon>Nitrosospira</taxon>
    </lineage>
</organism>
<dbReference type="Gene3D" id="3.30.70.1400">
    <property type="entry name" value="Aminomethyltransferase beta-barrel domains"/>
    <property type="match status" value="1"/>
</dbReference>
<dbReference type="AlphaFoldDB" id="A0A1W6STH9"/>
<dbReference type="PANTHER" id="PTHR22602:SF0">
    <property type="entry name" value="TRANSFERASE CAF17, MITOCHONDRIAL-RELATED"/>
    <property type="match status" value="1"/>
</dbReference>
<reference evidence="3 4" key="1">
    <citation type="journal article" date="2015" name="Int. J. Syst. Evol. Microbiol.">
        <title>Nitrosospira lacus sp. nov., a psychrotolerant, ammonia-oxidizing bacterium from sandy lake sediment.</title>
        <authorList>
            <person name="Urakawa H."/>
            <person name="Garcia J.C."/>
            <person name="Nielsen J.L."/>
            <person name="Le V.Q."/>
            <person name="Kozlowski J.A."/>
            <person name="Stein L.Y."/>
            <person name="Lim C.K."/>
            <person name="Pommerening-Roser A."/>
            <person name="Martens-Habbena W."/>
            <person name="Stahl D.A."/>
            <person name="Klotz M.G."/>
        </authorList>
    </citation>
    <scope>NUCLEOTIDE SEQUENCE [LARGE SCALE GENOMIC DNA]</scope>
    <source>
        <strain evidence="3 4">APG3</strain>
    </source>
</reference>
<dbReference type="Gene3D" id="2.40.30.160">
    <property type="match status" value="1"/>
</dbReference>
<dbReference type="EMBL" id="CP021106">
    <property type="protein sequence ID" value="ARO89112.1"/>
    <property type="molecule type" value="Genomic_DNA"/>
</dbReference>
<protein>
    <submittedName>
        <fullName evidence="3">Glycine cleavage system protein T</fullName>
    </submittedName>
</protein>
<evidence type="ECO:0000256" key="1">
    <source>
        <dbReference type="PIRSR" id="PIRSR006487-1"/>
    </source>
</evidence>
<name>A0A1W6STH9_9PROT</name>
<dbReference type="InterPro" id="IPR045179">
    <property type="entry name" value="YgfZ/GcvT"/>
</dbReference>
<dbReference type="PANTHER" id="PTHR22602">
    <property type="entry name" value="TRANSFERASE CAF17, MITOCHONDRIAL-RELATED"/>
    <property type="match status" value="1"/>
</dbReference>
<dbReference type="KEGG" id="nlc:EBAPG3_011450"/>
<evidence type="ECO:0000313" key="4">
    <source>
        <dbReference type="Proteomes" id="UP000012179"/>
    </source>
</evidence>
<evidence type="ECO:0000313" key="3">
    <source>
        <dbReference type="EMBL" id="ARO89112.1"/>
    </source>
</evidence>